<feature type="compositionally biased region" description="Polar residues" evidence="1">
    <location>
        <begin position="1"/>
        <end position="15"/>
    </location>
</feature>
<evidence type="ECO:0000313" key="3">
    <source>
        <dbReference type="Proteomes" id="UP001266305"/>
    </source>
</evidence>
<keyword evidence="3" id="KW-1185">Reference proteome</keyword>
<feature type="region of interest" description="Disordered" evidence="1">
    <location>
        <begin position="99"/>
        <end position="123"/>
    </location>
</feature>
<name>A0ABQ9TQU0_SAGOE</name>
<proteinExistence type="predicted"/>
<organism evidence="2 3">
    <name type="scientific">Saguinus oedipus</name>
    <name type="common">Cotton-top tamarin</name>
    <name type="synonym">Oedipomidas oedipus</name>
    <dbReference type="NCBI Taxonomy" id="9490"/>
    <lineage>
        <taxon>Eukaryota</taxon>
        <taxon>Metazoa</taxon>
        <taxon>Chordata</taxon>
        <taxon>Craniata</taxon>
        <taxon>Vertebrata</taxon>
        <taxon>Euteleostomi</taxon>
        <taxon>Mammalia</taxon>
        <taxon>Eutheria</taxon>
        <taxon>Euarchontoglires</taxon>
        <taxon>Primates</taxon>
        <taxon>Haplorrhini</taxon>
        <taxon>Platyrrhini</taxon>
        <taxon>Cebidae</taxon>
        <taxon>Callitrichinae</taxon>
        <taxon>Saguinus</taxon>
    </lineage>
</organism>
<accession>A0ABQ9TQU0</accession>
<sequence>MDLGSSPSHSLSPKQGSIEMNLKPGIKQDDGGEAPGHRSDAARRLAQGQATPWEDPLPPLGDIGTGTPLWRSRGTQGVGLAVARDCYRLGVTWSEVVSTRAGKAAGGRSTPGPAGPAPPHTAL</sequence>
<comment type="caution">
    <text evidence="2">The sequence shown here is derived from an EMBL/GenBank/DDBJ whole genome shotgun (WGS) entry which is preliminary data.</text>
</comment>
<dbReference type="Proteomes" id="UP001266305">
    <property type="component" value="Unassembled WGS sequence"/>
</dbReference>
<feature type="compositionally biased region" description="Pro residues" evidence="1">
    <location>
        <begin position="113"/>
        <end position="123"/>
    </location>
</feature>
<evidence type="ECO:0000313" key="2">
    <source>
        <dbReference type="EMBL" id="KAK2087006.1"/>
    </source>
</evidence>
<feature type="region of interest" description="Disordered" evidence="1">
    <location>
        <begin position="1"/>
        <end position="68"/>
    </location>
</feature>
<evidence type="ECO:0000256" key="1">
    <source>
        <dbReference type="SAM" id="MobiDB-lite"/>
    </source>
</evidence>
<reference evidence="2 3" key="1">
    <citation type="submission" date="2023-05" db="EMBL/GenBank/DDBJ databases">
        <title>B98-5 Cell Line De Novo Hybrid Assembly: An Optical Mapping Approach.</title>
        <authorList>
            <person name="Kananen K."/>
            <person name="Auerbach J.A."/>
            <person name="Kautto E."/>
            <person name="Blachly J.S."/>
        </authorList>
    </citation>
    <scope>NUCLEOTIDE SEQUENCE [LARGE SCALE GENOMIC DNA]</scope>
    <source>
        <strain evidence="2">B95-8</strain>
        <tissue evidence="2">Cell line</tissue>
    </source>
</reference>
<gene>
    <name evidence="2" type="ORF">P7K49_032913</name>
</gene>
<protein>
    <submittedName>
        <fullName evidence="2">Uncharacterized protein</fullName>
    </submittedName>
</protein>
<feature type="compositionally biased region" description="Basic and acidic residues" evidence="1">
    <location>
        <begin position="26"/>
        <end position="43"/>
    </location>
</feature>
<dbReference type="EMBL" id="JASSZA010000019">
    <property type="protein sequence ID" value="KAK2087006.1"/>
    <property type="molecule type" value="Genomic_DNA"/>
</dbReference>